<organism evidence="3 4">
    <name type="scientific">Moritella viscosa</name>
    <dbReference type="NCBI Taxonomy" id="80854"/>
    <lineage>
        <taxon>Bacteria</taxon>
        <taxon>Pseudomonadati</taxon>
        <taxon>Pseudomonadota</taxon>
        <taxon>Gammaproteobacteria</taxon>
        <taxon>Alteromonadales</taxon>
        <taxon>Moritellaceae</taxon>
        <taxon>Moritella</taxon>
    </lineage>
</organism>
<dbReference type="SUPFAM" id="SSF51905">
    <property type="entry name" value="FAD/NAD(P)-binding domain"/>
    <property type="match status" value="1"/>
</dbReference>
<dbReference type="Pfam" id="PF13450">
    <property type="entry name" value="NAD_binding_8"/>
    <property type="match status" value="1"/>
</dbReference>
<dbReference type="AlphaFoldDB" id="A0A1L0A783"/>
<reference evidence="3 4" key="1">
    <citation type="submission" date="2016-11" db="EMBL/GenBank/DDBJ databases">
        <authorList>
            <person name="Jaros S."/>
            <person name="Januszkiewicz K."/>
            <person name="Wedrychowicz H."/>
        </authorList>
    </citation>
    <scope>NUCLEOTIDE SEQUENCE [LARGE SCALE GENOMIC DNA]</scope>
    <source>
        <strain evidence="3">NVI 5450</strain>
    </source>
</reference>
<proteinExistence type="inferred from homology"/>
<accession>A0A1L0A783</accession>
<name>A0A1L0A783_9GAMM</name>
<feature type="domain" description="Amine oxidase" evidence="2">
    <location>
        <begin position="105"/>
        <end position="368"/>
    </location>
</feature>
<dbReference type="InterPro" id="IPR050703">
    <property type="entry name" value="Flavin_MAO"/>
</dbReference>
<evidence type="ECO:0000256" key="1">
    <source>
        <dbReference type="ARBA" id="ARBA00005995"/>
    </source>
</evidence>
<evidence type="ECO:0000313" key="4">
    <source>
        <dbReference type="Proteomes" id="UP000183794"/>
    </source>
</evidence>
<gene>
    <name evidence="3" type="ORF">NVI5450_3482</name>
</gene>
<comment type="similarity">
    <text evidence="1">Belongs to the flavin monoamine oxidase family.</text>
</comment>
<dbReference type="PANTHER" id="PTHR43563">
    <property type="entry name" value="AMINE OXIDASE"/>
    <property type="match status" value="1"/>
</dbReference>
<evidence type="ECO:0000313" key="3">
    <source>
        <dbReference type="EMBL" id="SGZ09671.1"/>
    </source>
</evidence>
<dbReference type="Proteomes" id="UP000183794">
    <property type="component" value="Unassembled WGS sequence"/>
</dbReference>
<dbReference type="PANTHER" id="PTHR43563:SF1">
    <property type="entry name" value="AMINE OXIDASE [FLAVIN-CONTAINING] B"/>
    <property type="match status" value="1"/>
</dbReference>
<dbReference type="Gene3D" id="3.50.50.60">
    <property type="entry name" value="FAD/NAD(P)-binding domain"/>
    <property type="match status" value="2"/>
</dbReference>
<dbReference type="RefSeq" id="WP_075497759.1">
    <property type="nucleotide sequence ID" value="NZ_CAWRBC010000054.1"/>
</dbReference>
<dbReference type="Pfam" id="PF01593">
    <property type="entry name" value="Amino_oxidase"/>
    <property type="match status" value="1"/>
</dbReference>
<protein>
    <submittedName>
        <fullName evidence="3">Possible monoamine oxidase</fullName>
    </submittedName>
</protein>
<dbReference type="OrthoDB" id="337830at2"/>
<dbReference type="InterPro" id="IPR036188">
    <property type="entry name" value="FAD/NAD-bd_sf"/>
</dbReference>
<sequence length="376" mass="41088">MKTEFVIIGGGLSGLYTAYLLEQLGKDYILLEGRSRLGGRIYTEDQFDMGPSWFWPGMHPRITTLINALHLPVFPQHDKGAFLFDKHENKPPQRYEAGYAGSPQSMRVAGGMQTVVDSIKAKLTNKCIILNARVSNVTHTATDQDSYSIVKTEIDGEQQTIQARQVIFAMPLRLLVNSITLSPALPTKVQNKFASTATWMAAHAKFFAIYKTPFWRETGLSGSASSQVGPLAEIHDASTMDWAIDDCSTANSSNVGAGALFGFVGVDAHTRQSAGRDLIKSLAVKQLVRIYGEQAAQPMDVKLVDWSQEHMTATDADKNAPNAHPHYGLRDVQSALAPVHQQGWYFAGTEAAEENGGYIEGALEAAETVIARLTTE</sequence>
<dbReference type="EMBL" id="FPLD01000097">
    <property type="protein sequence ID" value="SGZ09671.1"/>
    <property type="molecule type" value="Genomic_DNA"/>
</dbReference>
<evidence type="ECO:0000259" key="2">
    <source>
        <dbReference type="Pfam" id="PF01593"/>
    </source>
</evidence>
<dbReference type="SUPFAM" id="SSF54373">
    <property type="entry name" value="FAD-linked reductases, C-terminal domain"/>
    <property type="match status" value="1"/>
</dbReference>
<dbReference type="GO" id="GO:0016491">
    <property type="term" value="F:oxidoreductase activity"/>
    <property type="evidence" value="ECO:0007669"/>
    <property type="project" value="InterPro"/>
</dbReference>
<dbReference type="InterPro" id="IPR002937">
    <property type="entry name" value="Amino_oxidase"/>
</dbReference>